<name>A0A2H1WVC7_SPOFR</name>
<sequence length="75" mass="8615">MSDYIPIYFYLYLYNFGGTMTSPALGELRGSVRLLVTKNHPVVRSYSYFLSRSSDKVLAKPIFTFDKQTSYASIK</sequence>
<accession>A0A2H1WVC7</accession>
<gene>
    <name evidence="1" type="ORF">SFRICE_021626</name>
</gene>
<reference evidence="1" key="1">
    <citation type="submission" date="2016-07" db="EMBL/GenBank/DDBJ databases">
        <authorList>
            <person name="Bretaudeau A."/>
        </authorList>
    </citation>
    <scope>NUCLEOTIDE SEQUENCE</scope>
    <source>
        <strain evidence="1">Rice</strain>
        <tissue evidence="1">Whole body</tissue>
    </source>
</reference>
<dbReference type="EMBL" id="ODYU01010943">
    <property type="protein sequence ID" value="SOQ56364.1"/>
    <property type="molecule type" value="Genomic_DNA"/>
</dbReference>
<proteinExistence type="predicted"/>
<protein>
    <submittedName>
        <fullName evidence="1">SFRICE_021626</fullName>
    </submittedName>
</protein>
<evidence type="ECO:0000313" key="1">
    <source>
        <dbReference type="EMBL" id="SOQ56364.1"/>
    </source>
</evidence>
<organism evidence="1">
    <name type="scientific">Spodoptera frugiperda</name>
    <name type="common">Fall armyworm</name>
    <dbReference type="NCBI Taxonomy" id="7108"/>
    <lineage>
        <taxon>Eukaryota</taxon>
        <taxon>Metazoa</taxon>
        <taxon>Ecdysozoa</taxon>
        <taxon>Arthropoda</taxon>
        <taxon>Hexapoda</taxon>
        <taxon>Insecta</taxon>
        <taxon>Pterygota</taxon>
        <taxon>Neoptera</taxon>
        <taxon>Endopterygota</taxon>
        <taxon>Lepidoptera</taxon>
        <taxon>Glossata</taxon>
        <taxon>Ditrysia</taxon>
        <taxon>Noctuoidea</taxon>
        <taxon>Noctuidae</taxon>
        <taxon>Amphipyrinae</taxon>
        <taxon>Spodoptera</taxon>
    </lineage>
</organism>
<dbReference type="AlphaFoldDB" id="A0A2H1WVC7"/>